<dbReference type="AlphaFoldDB" id="A0A845AMY5"/>
<organism evidence="1 3">
    <name type="scientific">Parerythrobacter jejuensis</name>
    <dbReference type="NCBI Taxonomy" id="795812"/>
    <lineage>
        <taxon>Bacteria</taxon>
        <taxon>Pseudomonadati</taxon>
        <taxon>Pseudomonadota</taxon>
        <taxon>Alphaproteobacteria</taxon>
        <taxon>Sphingomonadales</taxon>
        <taxon>Erythrobacteraceae</taxon>
        <taxon>Parerythrobacter</taxon>
    </lineage>
</organism>
<reference evidence="1 3" key="1">
    <citation type="submission" date="2019-12" db="EMBL/GenBank/DDBJ databases">
        <title>Genomic-based taxomic classification of the family Erythrobacteraceae.</title>
        <authorList>
            <person name="Xu L."/>
        </authorList>
    </citation>
    <scope>NUCLEOTIDE SEQUENCE [LARGE SCALE GENOMIC DNA]</scope>
    <source>
        <strain evidence="1 3">JCM 16677</strain>
    </source>
</reference>
<evidence type="ECO:0000313" key="3">
    <source>
        <dbReference type="Proteomes" id="UP000446786"/>
    </source>
</evidence>
<gene>
    <name evidence="1" type="ORF">GRI94_00290</name>
    <name evidence="2" type="ORF">GRI94_14380</name>
</gene>
<dbReference type="Proteomes" id="UP000446786">
    <property type="component" value="Unassembled WGS sequence"/>
</dbReference>
<dbReference type="InterPro" id="IPR042099">
    <property type="entry name" value="ANL_N_sf"/>
</dbReference>
<accession>A0A845AMY5</accession>
<proteinExistence type="predicted"/>
<sequence>MKFADDPTEYFNFDLGKAHHLSRREFEPMQLEAVGARFAHLAEKLPPLRALADQRGIGEIANLDQLPATFFHHSIYKSYPGDALIAGDFATMTAWLENFTTNDLSALDGREFFTIDAWLEAVNTDTAMHVLHSSGTTGSLSFIPRGKLEQQFSIRHAQMCMVEIAKPHAFYPNKPDYKVIWPSYAAGWSGVLTLGEMFRDAYCATPEDYHPLVPDRLSADHQLYLMQIENARAAGQEFVGAANDYIQASIDRSFALLGNEKERNAELLRCIAEDWRERKVVYAGGPVVLYNLAKAGLAQGLENVLAEGSRIITFGGFKGVSPVGDEEAVIKRFSGVPRIQFLYGMTELPTGFLMCENGRYHIPPWIIPYVLDPEAGEPAPRQDAQCGIAAFMDLTAQTYWGGLISADHVEMSWNTCSCGRTTPHMGTEIERVEG</sequence>
<evidence type="ECO:0000313" key="2">
    <source>
        <dbReference type="EMBL" id="MXP33015.1"/>
    </source>
</evidence>
<name>A0A845AMY5_9SPHN</name>
<dbReference type="Gene3D" id="3.40.50.12780">
    <property type="entry name" value="N-terminal domain of ligase-like"/>
    <property type="match status" value="1"/>
</dbReference>
<dbReference type="SUPFAM" id="SSF56801">
    <property type="entry name" value="Acetyl-CoA synthetase-like"/>
    <property type="match status" value="1"/>
</dbReference>
<keyword evidence="3" id="KW-1185">Reference proteome</keyword>
<dbReference type="EMBL" id="WTYE01000001">
    <property type="protein sequence ID" value="MXP30255.1"/>
    <property type="molecule type" value="Genomic_DNA"/>
</dbReference>
<protein>
    <recommendedName>
        <fullName evidence="4">Acyl-protein synthetase LuxE domain-containing protein</fullName>
    </recommendedName>
</protein>
<evidence type="ECO:0000313" key="1">
    <source>
        <dbReference type="EMBL" id="MXP30255.1"/>
    </source>
</evidence>
<comment type="caution">
    <text evidence="1">The sequence shown here is derived from an EMBL/GenBank/DDBJ whole genome shotgun (WGS) entry which is preliminary data.</text>
</comment>
<dbReference type="OrthoDB" id="3597198at2"/>
<dbReference type="EMBL" id="WTYE01000001">
    <property type="protein sequence ID" value="MXP33015.1"/>
    <property type="molecule type" value="Genomic_DNA"/>
</dbReference>
<evidence type="ECO:0008006" key="4">
    <source>
        <dbReference type="Google" id="ProtNLM"/>
    </source>
</evidence>
<dbReference type="RefSeq" id="WP_160777821.1">
    <property type="nucleotide sequence ID" value="NZ_BAAAZF010000001.1"/>
</dbReference>